<keyword evidence="12" id="KW-1185">Reference proteome</keyword>
<organism evidence="11 12">
    <name type="scientific">Acropora cervicornis</name>
    <name type="common">Staghorn coral</name>
    <dbReference type="NCBI Taxonomy" id="6130"/>
    <lineage>
        <taxon>Eukaryota</taxon>
        <taxon>Metazoa</taxon>
        <taxon>Cnidaria</taxon>
        <taxon>Anthozoa</taxon>
        <taxon>Hexacorallia</taxon>
        <taxon>Scleractinia</taxon>
        <taxon>Astrocoeniina</taxon>
        <taxon>Acroporidae</taxon>
        <taxon>Acropora</taxon>
    </lineage>
</organism>
<evidence type="ECO:0000313" key="11">
    <source>
        <dbReference type="EMBL" id="KAK2547946.1"/>
    </source>
</evidence>
<dbReference type="Proteomes" id="UP001249851">
    <property type="component" value="Unassembled WGS sequence"/>
</dbReference>
<gene>
    <name evidence="11" type="ORF">P5673_031966</name>
</gene>
<dbReference type="PRINTS" id="PR00237">
    <property type="entry name" value="GPCRRHODOPSN"/>
</dbReference>
<evidence type="ECO:0000256" key="4">
    <source>
        <dbReference type="ARBA" id="ARBA00022989"/>
    </source>
</evidence>
<reference evidence="11" key="1">
    <citation type="journal article" date="2023" name="G3 (Bethesda)">
        <title>Whole genome assembly and annotation of the endangered Caribbean coral Acropora cervicornis.</title>
        <authorList>
            <person name="Selwyn J.D."/>
            <person name="Vollmer S.V."/>
        </authorList>
    </citation>
    <scope>NUCLEOTIDE SEQUENCE</scope>
    <source>
        <strain evidence="11">K2</strain>
    </source>
</reference>
<dbReference type="CDD" id="cd00637">
    <property type="entry name" value="7tm_classA_rhodopsin-like"/>
    <property type="match status" value="1"/>
</dbReference>
<dbReference type="Pfam" id="PF00001">
    <property type="entry name" value="7tm_1"/>
    <property type="match status" value="1"/>
</dbReference>
<evidence type="ECO:0000256" key="6">
    <source>
        <dbReference type="ARBA" id="ARBA00023136"/>
    </source>
</evidence>
<evidence type="ECO:0000256" key="5">
    <source>
        <dbReference type="ARBA" id="ARBA00023040"/>
    </source>
</evidence>
<dbReference type="SUPFAM" id="SSF81321">
    <property type="entry name" value="Family A G protein-coupled receptor-like"/>
    <property type="match status" value="1"/>
</dbReference>
<dbReference type="AlphaFoldDB" id="A0AAD9PRX8"/>
<protein>
    <submittedName>
        <fullName evidence="11">Galanin receptor 2a</fullName>
    </submittedName>
</protein>
<dbReference type="GO" id="GO:0005886">
    <property type="term" value="C:plasma membrane"/>
    <property type="evidence" value="ECO:0007669"/>
    <property type="project" value="UniProtKB-SubCell"/>
</dbReference>
<dbReference type="Gene3D" id="1.20.1070.10">
    <property type="entry name" value="Rhodopsin 7-helix transmembrane proteins"/>
    <property type="match status" value="1"/>
</dbReference>
<evidence type="ECO:0000256" key="8">
    <source>
        <dbReference type="ARBA" id="ARBA00023224"/>
    </source>
</evidence>
<dbReference type="GO" id="GO:0004930">
    <property type="term" value="F:G protein-coupled receptor activity"/>
    <property type="evidence" value="ECO:0007669"/>
    <property type="project" value="UniProtKB-KW"/>
</dbReference>
<dbReference type="PANTHER" id="PTHR22752">
    <property type="entry name" value="G PROTEIN-COUPLED RECEPTOR"/>
    <property type="match status" value="1"/>
</dbReference>
<dbReference type="EMBL" id="JARQWQ010000161">
    <property type="protein sequence ID" value="KAK2547946.1"/>
    <property type="molecule type" value="Genomic_DNA"/>
</dbReference>
<feature type="domain" description="G-protein coupled receptors family 1 profile" evidence="10">
    <location>
        <begin position="42"/>
        <end position="302"/>
    </location>
</feature>
<evidence type="ECO:0000259" key="10">
    <source>
        <dbReference type="PROSITE" id="PS50262"/>
    </source>
</evidence>
<keyword evidence="6 9" id="KW-0472">Membrane</keyword>
<keyword evidence="8" id="KW-0807">Transducer</keyword>
<keyword evidence="3 9" id="KW-0812">Transmembrane</keyword>
<reference evidence="11" key="2">
    <citation type="journal article" date="2023" name="Science">
        <title>Genomic signatures of disease resistance in endangered staghorn corals.</title>
        <authorList>
            <person name="Vollmer S.V."/>
            <person name="Selwyn J.D."/>
            <person name="Despard B.A."/>
            <person name="Roesel C.L."/>
        </authorList>
    </citation>
    <scope>NUCLEOTIDE SEQUENCE</scope>
    <source>
        <strain evidence="11">K2</strain>
    </source>
</reference>
<feature type="transmembrane region" description="Helical" evidence="9">
    <location>
        <begin position="282"/>
        <end position="305"/>
    </location>
</feature>
<accession>A0AAD9PRX8</accession>
<evidence type="ECO:0000256" key="2">
    <source>
        <dbReference type="ARBA" id="ARBA00022475"/>
    </source>
</evidence>
<keyword evidence="2" id="KW-1003">Cell membrane</keyword>
<dbReference type="PROSITE" id="PS50262">
    <property type="entry name" value="G_PROTEIN_RECEP_F1_2"/>
    <property type="match status" value="1"/>
</dbReference>
<feature type="transmembrane region" description="Helical" evidence="9">
    <location>
        <begin position="99"/>
        <end position="121"/>
    </location>
</feature>
<evidence type="ECO:0000256" key="7">
    <source>
        <dbReference type="ARBA" id="ARBA00023170"/>
    </source>
</evidence>
<feature type="transmembrane region" description="Helical" evidence="9">
    <location>
        <begin position="142"/>
        <end position="161"/>
    </location>
</feature>
<feature type="transmembrane region" description="Helical" evidence="9">
    <location>
        <begin position="63"/>
        <end position="87"/>
    </location>
</feature>
<sequence length="400" mass="45211">MDHHPHNHTQGLEMNEKQAISKGWQAFQLIFWTCLSMATLIGNGLVLSCVVMKQRRSSSTIKFYGSLSLGDLLVGIFCAPLLLAVAFRQEWHMGKTLCYAFSVVISTSLNVSIMTLLLISVDRLNAVTKPFYYRSKETFTQRRATGLIIFAWFHSVFWAAAPLAGWGEIIEDPITNSCKPNWAAKGLKNTLYTMGLAGFAFALPVISMIVVYAYIYHRSKVSARFMNNDPHKTPSEEEARQRQQSAILRTVIVVVGAFVFCWLPYTIATTFKLFFDTSPPPWLVHLGLMLAAANSSVNPVIYSLFDKTMRGEYKAIYRTCKRKPGEVDDADGLRCRRTSSNLGTFNNTRISNDTINKVLNVTVTDSPPVLRKEKWTKERTTMNIHDITKKLENARRETLV</sequence>
<comment type="subcellular location">
    <subcellularLocation>
        <location evidence="1">Cell membrane</location>
        <topology evidence="1">Multi-pass membrane protein</topology>
    </subcellularLocation>
</comment>
<dbReference type="InterPro" id="IPR000276">
    <property type="entry name" value="GPCR_Rhodpsn"/>
</dbReference>
<evidence type="ECO:0000256" key="3">
    <source>
        <dbReference type="ARBA" id="ARBA00022692"/>
    </source>
</evidence>
<dbReference type="SMART" id="SM01381">
    <property type="entry name" value="7TM_GPCR_Srsx"/>
    <property type="match status" value="1"/>
</dbReference>
<keyword evidence="7 11" id="KW-0675">Receptor</keyword>
<dbReference type="InterPro" id="IPR017452">
    <property type="entry name" value="GPCR_Rhodpsn_7TM"/>
</dbReference>
<name>A0AAD9PRX8_ACRCE</name>
<evidence type="ECO:0000313" key="12">
    <source>
        <dbReference type="Proteomes" id="UP001249851"/>
    </source>
</evidence>
<proteinExistence type="predicted"/>
<feature type="transmembrane region" description="Helical" evidence="9">
    <location>
        <begin position="29"/>
        <end position="51"/>
    </location>
</feature>
<evidence type="ECO:0000256" key="1">
    <source>
        <dbReference type="ARBA" id="ARBA00004651"/>
    </source>
</evidence>
<feature type="transmembrane region" description="Helical" evidence="9">
    <location>
        <begin position="246"/>
        <end position="267"/>
    </location>
</feature>
<keyword evidence="5" id="KW-0297">G-protein coupled receptor</keyword>
<keyword evidence="4 9" id="KW-1133">Transmembrane helix</keyword>
<evidence type="ECO:0000256" key="9">
    <source>
        <dbReference type="SAM" id="Phobius"/>
    </source>
</evidence>
<feature type="transmembrane region" description="Helical" evidence="9">
    <location>
        <begin position="191"/>
        <end position="216"/>
    </location>
</feature>
<comment type="caution">
    <text evidence="11">The sequence shown here is derived from an EMBL/GenBank/DDBJ whole genome shotgun (WGS) entry which is preliminary data.</text>
</comment>